<dbReference type="FunFam" id="3.40.50.300:FF:001091">
    <property type="entry name" value="Probable disease resistance protein At1g61300"/>
    <property type="match status" value="1"/>
</dbReference>
<dbReference type="Pfam" id="PF00931">
    <property type="entry name" value="NB-ARC"/>
    <property type="match status" value="1"/>
</dbReference>
<dbReference type="EMBL" id="JBEDUW010000003">
    <property type="protein sequence ID" value="KAK9940842.1"/>
    <property type="molecule type" value="Genomic_DNA"/>
</dbReference>
<dbReference type="InterPro" id="IPR057135">
    <property type="entry name" value="At4g27190-like_LRR"/>
</dbReference>
<dbReference type="PRINTS" id="PR00364">
    <property type="entry name" value="DISEASERSIST"/>
</dbReference>
<dbReference type="Proteomes" id="UP001457282">
    <property type="component" value="Unassembled WGS sequence"/>
</dbReference>
<dbReference type="Gene3D" id="3.80.10.10">
    <property type="entry name" value="Ribonuclease Inhibitor"/>
    <property type="match status" value="1"/>
</dbReference>
<evidence type="ECO:0000256" key="3">
    <source>
        <dbReference type="SAM" id="Coils"/>
    </source>
</evidence>
<dbReference type="Gene3D" id="3.40.50.300">
    <property type="entry name" value="P-loop containing nucleotide triphosphate hydrolases"/>
    <property type="match status" value="1"/>
</dbReference>
<dbReference type="Pfam" id="PF23247">
    <property type="entry name" value="LRR_RPS2"/>
    <property type="match status" value="1"/>
</dbReference>
<keyword evidence="7" id="KW-1185">Reference proteome</keyword>
<dbReference type="PANTHER" id="PTHR11017:SF385">
    <property type="entry name" value="DISEASE RESISTANCE PROTEIN (TIR-NBS-LRR CLASS)-RELATED"/>
    <property type="match status" value="1"/>
</dbReference>
<dbReference type="FunFam" id="3.40.50.10140:FF:000007">
    <property type="entry name" value="Disease resistance protein (TIR-NBS-LRR class)"/>
    <property type="match status" value="2"/>
</dbReference>
<gene>
    <name evidence="6" type="ORF">M0R45_017483</name>
</gene>
<evidence type="ECO:0000313" key="6">
    <source>
        <dbReference type="EMBL" id="KAK9940842.1"/>
    </source>
</evidence>
<dbReference type="SUPFAM" id="SSF52540">
    <property type="entry name" value="P-loop containing nucleoside triphosphate hydrolases"/>
    <property type="match status" value="1"/>
</dbReference>
<reference evidence="6 7" key="1">
    <citation type="journal article" date="2023" name="G3 (Bethesda)">
        <title>A chromosome-length genome assembly and annotation of blackberry (Rubus argutus, cv. 'Hillquist').</title>
        <authorList>
            <person name="Bruna T."/>
            <person name="Aryal R."/>
            <person name="Dudchenko O."/>
            <person name="Sargent D.J."/>
            <person name="Mead D."/>
            <person name="Buti M."/>
            <person name="Cavallini A."/>
            <person name="Hytonen T."/>
            <person name="Andres J."/>
            <person name="Pham M."/>
            <person name="Weisz D."/>
            <person name="Mascagni F."/>
            <person name="Usai G."/>
            <person name="Natali L."/>
            <person name="Bassil N."/>
            <person name="Fernandez G.E."/>
            <person name="Lomsadze A."/>
            <person name="Armour M."/>
            <person name="Olukolu B."/>
            <person name="Poorten T."/>
            <person name="Britton C."/>
            <person name="Davik J."/>
            <person name="Ashrafi H."/>
            <person name="Aiden E.L."/>
            <person name="Borodovsky M."/>
            <person name="Worthington M."/>
        </authorList>
    </citation>
    <scope>NUCLEOTIDE SEQUENCE [LARGE SCALE GENOMIC DNA]</scope>
    <source>
        <strain evidence="6">PI 553951</strain>
    </source>
</reference>
<dbReference type="Gene3D" id="1.10.8.430">
    <property type="entry name" value="Helical domain of apoptotic protease-activating factors"/>
    <property type="match status" value="1"/>
</dbReference>
<dbReference type="SUPFAM" id="SSF52200">
    <property type="entry name" value="Toll/Interleukin receptor TIR domain"/>
    <property type="match status" value="2"/>
</dbReference>
<dbReference type="InterPro" id="IPR035897">
    <property type="entry name" value="Toll_tir_struct_dom_sf"/>
</dbReference>
<dbReference type="InterPro" id="IPR001611">
    <property type="entry name" value="Leu-rich_rpt"/>
</dbReference>
<dbReference type="InterPro" id="IPR044974">
    <property type="entry name" value="Disease_R_plants"/>
</dbReference>
<sequence length="1271" mass="145277">MALFSQRASASLLSAESLAPKLKYDMFLSFSGKDTRRGIVSSLYHELLDRKFKPFMDSKELEAGTEISSHLLTAIQESKSAIVFLSPNYASSTWCLEELANIVQRLEARNILVLPVFYNVDPSDVRHQIRTFAEAFTRHEQRFSQDDGIEKVKRWRAALTKVANLSGLESNKYESDRELVQDILQLVHSKLTRQAIDRILWFLVYFPFPSLFSQLLFRLCFLFAGFHVFNGLDLVATSLPAAEPASQWKHDVFLSFTGEDTQEGLISHLYHQLHNTRGITTFKDDGQLKKWTDISIKLLNAIEESRFAIVVLTPNYASSTWCLDVLTKVFQFMKDKNRILPLFYNVDPSDVRNQKGSFELAFTKHENKSSQDPQKVKQWNLGLKKVSNLIVWDSKNYESETKLVEHILEVVCSKVQKAEKSETSIGYFEAFEPTRHSVDKIMEMLQHDEVAIVGVCGMGGVGKTTMVKYVGAQAPKIGIFDHVIMAVVSRSPDLRKIQGTLADMLGLKLHEETEIERARRLHERLMRGRILIILDDIWKIVDLSSIGIPGHKELKSGKSKLLITSRSGIVCHSMGCQATIHLNVLSEKKSWNLFAKEARQSFDKSTNNFYDIVWQVVRACAGLPIALIIVARALRDRDLTKDLAEWNEAVRRLTAYHSPDLDYEEILFECINLSYDFLRSDDAKSCFYLCCLFPHEDLGIEDLLRYGIGKGLFQDSNIQNARAKVRLGVKYLKDSGLLMDTELDECVRMHGIMRNMVMFVASYEDVLSLQNTDFSKIPETYFRYESALRVLNLSFTNISLLPVSFSLLTKLETLNLDYCDKIIDISILGNLKKLKILSMRQFPLEELPKEIGNLTNLRMLDLSGSYNISAFPLKLMSKLYQLEELYMQCNFGDGKSEGVVGEEKANVGSVEETGRKELNILELRISDAKCLPKYVEFNPNWINFDIYISRYRSARASTLEHGFLHHHSRVLTLDTTINSLPDWFINVVVEETEKLEYIECKGLNNILVEYGHGRLVELKYLAVTGRHENLEELMNTITWVPKEPVFESLEELHLREVDCLKELCVGKLPPGSLCNLKILVVTSCMKLKSLFTWDVAQCLLQLEDLSITQCRSLERVIEASKETLNTKIVFPELKNLILFNLPQLTWFYSSGSATIECLALEHLHVQDCPQFSTSTSDFHSWNQVRVNDLRHLRTNKDEMSDVTSGLKQENQESLAPEDTVQSSSPNARQLVEVLREIQSQRDELEAKFLQERAALEAKFQKVVSTYIQKAI</sequence>
<dbReference type="Gene3D" id="3.40.50.10140">
    <property type="entry name" value="Toll/interleukin-1 receptor homology (TIR) domain"/>
    <property type="match status" value="2"/>
</dbReference>
<dbReference type="PROSITE" id="PS50104">
    <property type="entry name" value="TIR"/>
    <property type="match status" value="2"/>
</dbReference>
<evidence type="ECO:0000256" key="2">
    <source>
        <dbReference type="ARBA" id="ARBA00023027"/>
    </source>
</evidence>
<dbReference type="Pfam" id="PF01582">
    <property type="entry name" value="TIR"/>
    <property type="match status" value="2"/>
</dbReference>
<dbReference type="Pfam" id="PF13855">
    <property type="entry name" value="LRR_8"/>
    <property type="match status" value="1"/>
</dbReference>
<dbReference type="PANTHER" id="PTHR11017">
    <property type="entry name" value="LEUCINE-RICH REPEAT-CONTAINING PROTEIN"/>
    <property type="match status" value="1"/>
</dbReference>
<feature type="region of interest" description="Disordered" evidence="4">
    <location>
        <begin position="1197"/>
        <end position="1225"/>
    </location>
</feature>
<dbReference type="InterPro" id="IPR027417">
    <property type="entry name" value="P-loop_NTPase"/>
</dbReference>
<feature type="domain" description="TIR" evidence="5">
    <location>
        <begin position="248"/>
        <end position="415"/>
    </location>
</feature>
<dbReference type="InterPro" id="IPR000157">
    <property type="entry name" value="TIR_dom"/>
</dbReference>
<keyword evidence="3" id="KW-0175">Coiled coil</keyword>
<name>A0AAW1XVN1_RUBAR</name>
<keyword evidence="2" id="KW-0520">NAD</keyword>
<dbReference type="SMART" id="SM00255">
    <property type="entry name" value="TIR"/>
    <property type="match status" value="2"/>
</dbReference>
<evidence type="ECO:0000313" key="7">
    <source>
        <dbReference type="Proteomes" id="UP001457282"/>
    </source>
</evidence>
<dbReference type="AlphaFoldDB" id="A0AAW1XVN1"/>
<feature type="coiled-coil region" evidence="3">
    <location>
        <begin position="1227"/>
        <end position="1254"/>
    </location>
</feature>
<accession>A0AAW1XVN1</accession>
<dbReference type="InterPro" id="IPR042197">
    <property type="entry name" value="Apaf_helical"/>
</dbReference>
<dbReference type="InterPro" id="IPR002182">
    <property type="entry name" value="NB-ARC"/>
</dbReference>
<evidence type="ECO:0000256" key="4">
    <source>
        <dbReference type="SAM" id="MobiDB-lite"/>
    </source>
</evidence>
<dbReference type="InterPro" id="IPR032675">
    <property type="entry name" value="LRR_dom_sf"/>
</dbReference>
<feature type="compositionally biased region" description="Polar residues" evidence="4">
    <location>
        <begin position="1201"/>
        <end position="1225"/>
    </location>
</feature>
<dbReference type="GO" id="GO:0006952">
    <property type="term" value="P:defense response"/>
    <property type="evidence" value="ECO:0007669"/>
    <property type="project" value="UniProtKB-KW"/>
</dbReference>
<dbReference type="Gene3D" id="1.20.5.1500">
    <property type="match status" value="1"/>
</dbReference>
<comment type="caution">
    <text evidence="6">The sequence shown here is derived from an EMBL/GenBank/DDBJ whole genome shotgun (WGS) entry which is preliminary data.</text>
</comment>
<protein>
    <recommendedName>
        <fullName evidence="5">TIR domain-containing protein</fullName>
    </recommendedName>
</protein>
<proteinExistence type="predicted"/>
<organism evidence="6 7">
    <name type="scientific">Rubus argutus</name>
    <name type="common">Southern blackberry</name>
    <dbReference type="NCBI Taxonomy" id="59490"/>
    <lineage>
        <taxon>Eukaryota</taxon>
        <taxon>Viridiplantae</taxon>
        <taxon>Streptophyta</taxon>
        <taxon>Embryophyta</taxon>
        <taxon>Tracheophyta</taxon>
        <taxon>Spermatophyta</taxon>
        <taxon>Magnoliopsida</taxon>
        <taxon>eudicotyledons</taxon>
        <taxon>Gunneridae</taxon>
        <taxon>Pentapetalae</taxon>
        <taxon>rosids</taxon>
        <taxon>fabids</taxon>
        <taxon>Rosales</taxon>
        <taxon>Rosaceae</taxon>
        <taxon>Rosoideae</taxon>
        <taxon>Rosoideae incertae sedis</taxon>
        <taxon>Rubus</taxon>
    </lineage>
</organism>
<keyword evidence="1" id="KW-0611">Plant defense</keyword>
<feature type="domain" description="TIR" evidence="5">
    <location>
        <begin position="22"/>
        <end position="191"/>
    </location>
</feature>
<dbReference type="GO" id="GO:0043531">
    <property type="term" value="F:ADP binding"/>
    <property type="evidence" value="ECO:0007669"/>
    <property type="project" value="InterPro"/>
</dbReference>
<dbReference type="SUPFAM" id="SSF52058">
    <property type="entry name" value="L domain-like"/>
    <property type="match status" value="1"/>
</dbReference>
<evidence type="ECO:0000256" key="1">
    <source>
        <dbReference type="ARBA" id="ARBA00022821"/>
    </source>
</evidence>
<evidence type="ECO:0000259" key="5">
    <source>
        <dbReference type="PROSITE" id="PS50104"/>
    </source>
</evidence>
<dbReference type="GO" id="GO:0007165">
    <property type="term" value="P:signal transduction"/>
    <property type="evidence" value="ECO:0007669"/>
    <property type="project" value="InterPro"/>
</dbReference>